<dbReference type="Proteomes" id="UP000051236">
    <property type="component" value="Unassembled WGS sequence"/>
</dbReference>
<dbReference type="PANTHER" id="PTHR43877:SF2">
    <property type="entry name" value="AMINOALKYLPHOSPHONATE N-ACETYLTRANSFERASE-RELATED"/>
    <property type="match status" value="1"/>
</dbReference>
<proteinExistence type="predicted"/>
<dbReference type="STRING" id="1423734.FC83_GL001334"/>
<evidence type="ECO:0000256" key="1">
    <source>
        <dbReference type="ARBA" id="ARBA00022679"/>
    </source>
</evidence>
<name>A0A0R1XKM6_9LACO</name>
<evidence type="ECO:0000256" key="2">
    <source>
        <dbReference type="ARBA" id="ARBA00023315"/>
    </source>
</evidence>
<organism evidence="4 5">
    <name type="scientific">Agrilactobacillus composti DSM 18527 = JCM 14202</name>
    <dbReference type="NCBI Taxonomy" id="1423734"/>
    <lineage>
        <taxon>Bacteria</taxon>
        <taxon>Bacillati</taxon>
        <taxon>Bacillota</taxon>
        <taxon>Bacilli</taxon>
        <taxon>Lactobacillales</taxon>
        <taxon>Lactobacillaceae</taxon>
        <taxon>Agrilactobacillus</taxon>
    </lineage>
</organism>
<dbReference type="AlphaFoldDB" id="A0A0R1XKM6"/>
<feature type="domain" description="N-acetyltransferase" evidence="3">
    <location>
        <begin position="6"/>
        <end position="148"/>
    </location>
</feature>
<gene>
    <name evidence="4" type="ORF">FC83_GL001334</name>
</gene>
<dbReference type="Gene3D" id="3.40.630.30">
    <property type="match status" value="1"/>
</dbReference>
<evidence type="ECO:0000313" key="5">
    <source>
        <dbReference type="Proteomes" id="UP000051236"/>
    </source>
</evidence>
<dbReference type="Pfam" id="PF00583">
    <property type="entry name" value="Acetyltransf_1"/>
    <property type="match status" value="1"/>
</dbReference>
<dbReference type="InterPro" id="IPR050832">
    <property type="entry name" value="Bact_Acetyltransf"/>
</dbReference>
<dbReference type="GO" id="GO:0016747">
    <property type="term" value="F:acyltransferase activity, transferring groups other than amino-acyl groups"/>
    <property type="evidence" value="ECO:0007669"/>
    <property type="project" value="InterPro"/>
</dbReference>
<dbReference type="InterPro" id="IPR000182">
    <property type="entry name" value="GNAT_dom"/>
</dbReference>
<keyword evidence="1" id="KW-0808">Transferase</keyword>
<dbReference type="InterPro" id="IPR016181">
    <property type="entry name" value="Acyl_CoA_acyltransferase"/>
</dbReference>
<dbReference type="eggNOG" id="COG0456">
    <property type="taxonomic scope" value="Bacteria"/>
</dbReference>
<dbReference type="EMBL" id="AZGA01000087">
    <property type="protein sequence ID" value="KRM30776.1"/>
    <property type="molecule type" value="Genomic_DNA"/>
</dbReference>
<sequence>MKKMTTAYRVSEIWQLADVYYIRRQTKIHGHSVDHRMEFDEDFNEKYHYILLAQGDDPIGTCRVNFEHQDYGKIERVAILEKFQHQGFGRELISAAEDWIEDKGFAKAVITSVDTAVGFYEKLGYTPNYEIKYEDTDFPIVYMAKQFKSIDQREVG</sequence>
<dbReference type="PROSITE" id="PS51186">
    <property type="entry name" value="GNAT"/>
    <property type="match status" value="1"/>
</dbReference>
<keyword evidence="5" id="KW-1185">Reference proteome</keyword>
<accession>A0A0R1XKM6</accession>
<dbReference type="SUPFAM" id="SSF55729">
    <property type="entry name" value="Acyl-CoA N-acyltransferases (Nat)"/>
    <property type="match status" value="1"/>
</dbReference>
<dbReference type="PATRIC" id="fig|1423734.3.peg.1349"/>
<comment type="caution">
    <text evidence="4">The sequence shown here is derived from an EMBL/GenBank/DDBJ whole genome shotgun (WGS) entry which is preliminary data.</text>
</comment>
<keyword evidence="2" id="KW-0012">Acyltransferase</keyword>
<protein>
    <recommendedName>
        <fullName evidence="3">N-acetyltransferase domain-containing protein</fullName>
    </recommendedName>
</protein>
<evidence type="ECO:0000259" key="3">
    <source>
        <dbReference type="PROSITE" id="PS51186"/>
    </source>
</evidence>
<dbReference type="PANTHER" id="PTHR43877">
    <property type="entry name" value="AMINOALKYLPHOSPHONATE N-ACETYLTRANSFERASE-RELATED-RELATED"/>
    <property type="match status" value="1"/>
</dbReference>
<evidence type="ECO:0000313" key="4">
    <source>
        <dbReference type="EMBL" id="KRM30776.1"/>
    </source>
</evidence>
<reference evidence="4 5" key="1">
    <citation type="journal article" date="2015" name="Genome Announc.">
        <title>Expanding the biotechnology potential of lactobacilli through comparative genomics of 213 strains and associated genera.</title>
        <authorList>
            <person name="Sun Z."/>
            <person name="Harris H.M."/>
            <person name="McCann A."/>
            <person name="Guo C."/>
            <person name="Argimon S."/>
            <person name="Zhang W."/>
            <person name="Yang X."/>
            <person name="Jeffery I.B."/>
            <person name="Cooney J.C."/>
            <person name="Kagawa T.F."/>
            <person name="Liu W."/>
            <person name="Song Y."/>
            <person name="Salvetti E."/>
            <person name="Wrobel A."/>
            <person name="Rasinkangas P."/>
            <person name="Parkhill J."/>
            <person name="Rea M.C."/>
            <person name="O'Sullivan O."/>
            <person name="Ritari J."/>
            <person name="Douillard F.P."/>
            <person name="Paul Ross R."/>
            <person name="Yang R."/>
            <person name="Briner A.E."/>
            <person name="Felis G.E."/>
            <person name="de Vos W.M."/>
            <person name="Barrangou R."/>
            <person name="Klaenhammer T.R."/>
            <person name="Caufield P.W."/>
            <person name="Cui Y."/>
            <person name="Zhang H."/>
            <person name="O'Toole P.W."/>
        </authorList>
    </citation>
    <scope>NUCLEOTIDE SEQUENCE [LARGE SCALE GENOMIC DNA]</scope>
    <source>
        <strain evidence="4 5">DSM 18527</strain>
    </source>
</reference>
<dbReference type="CDD" id="cd04301">
    <property type="entry name" value="NAT_SF"/>
    <property type="match status" value="1"/>
</dbReference>